<dbReference type="OMA" id="GGMCFMM"/>
<dbReference type="EMBL" id="VCGU01000008">
    <property type="protein sequence ID" value="TRY71865.1"/>
    <property type="molecule type" value="Genomic_DNA"/>
</dbReference>
<proteinExistence type="predicted"/>
<reference evidence="2 3" key="1">
    <citation type="journal article" date="2018" name="Nat. Ecol. Evol.">
        <title>Genomic signatures of mitonuclear coevolution across populations of Tigriopus californicus.</title>
        <authorList>
            <person name="Barreto F.S."/>
            <person name="Watson E.T."/>
            <person name="Lima T.G."/>
            <person name="Willett C.S."/>
            <person name="Edmands S."/>
            <person name="Li W."/>
            <person name="Burton R.S."/>
        </authorList>
    </citation>
    <scope>NUCLEOTIDE SEQUENCE [LARGE SCALE GENOMIC DNA]</scope>
    <source>
        <strain evidence="2 3">San Diego</strain>
    </source>
</reference>
<evidence type="ECO:0000313" key="2">
    <source>
        <dbReference type="EMBL" id="TRY71865.1"/>
    </source>
</evidence>
<sequence>MKSVVYGTAAVVATCIASAYATEEPANPMISLGMEFLARAASTSEVLTLNIPNLIGLLILKAILVGIGVFAVGGGGGINGRSDDDGFPIKQSDITGGMCFMMFTAGDLDKLSCIQRTACEDPKTASDYLTAGKMWQKLNSYMKVIPFDREYYDIMVAVQTAVDHSLKGGDCKIYHW</sequence>
<protein>
    <submittedName>
        <fullName evidence="2">Uncharacterized protein</fullName>
    </submittedName>
</protein>
<accession>A0A553P2D8</accession>
<keyword evidence="3" id="KW-1185">Reference proteome</keyword>
<keyword evidence="1" id="KW-0812">Transmembrane</keyword>
<feature type="transmembrane region" description="Helical" evidence="1">
    <location>
        <begin position="54"/>
        <end position="72"/>
    </location>
</feature>
<keyword evidence="1" id="KW-1133">Transmembrane helix</keyword>
<dbReference type="OrthoDB" id="6363452at2759"/>
<keyword evidence="1" id="KW-0472">Membrane</keyword>
<evidence type="ECO:0000256" key="1">
    <source>
        <dbReference type="SAM" id="Phobius"/>
    </source>
</evidence>
<dbReference type="Proteomes" id="UP000318571">
    <property type="component" value="Chromosome 7"/>
</dbReference>
<evidence type="ECO:0000313" key="3">
    <source>
        <dbReference type="Proteomes" id="UP000318571"/>
    </source>
</evidence>
<gene>
    <name evidence="2" type="ORF">TCAL_03155</name>
</gene>
<organism evidence="2 3">
    <name type="scientific">Tigriopus californicus</name>
    <name type="common">Marine copepod</name>
    <dbReference type="NCBI Taxonomy" id="6832"/>
    <lineage>
        <taxon>Eukaryota</taxon>
        <taxon>Metazoa</taxon>
        <taxon>Ecdysozoa</taxon>
        <taxon>Arthropoda</taxon>
        <taxon>Crustacea</taxon>
        <taxon>Multicrustacea</taxon>
        <taxon>Hexanauplia</taxon>
        <taxon>Copepoda</taxon>
        <taxon>Harpacticoida</taxon>
        <taxon>Harpacticidae</taxon>
        <taxon>Tigriopus</taxon>
    </lineage>
</organism>
<dbReference type="AlphaFoldDB" id="A0A553P2D8"/>
<name>A0A553P2D8_TIGCA</name>
<comment type="caution">
    <text evidence="2">The sequence shown here is derived from an EMBL/GenBank/DDBJ whole genome shotgun (WGS) entry which is preliminary data.</text>
</comment>